<comment type="caution">
    <text evidence="2">The sequence shown here is derived from an EMBL/GenBank/DDBJ whole genome shotgun (WGS) entry which is preliminary data.</text>
</comment>
<dbReference type="EMBL" id="JAXAFO010000036">
    <property type="protein sequence ID" value="MDX6850991.1"/>
    <property type="molecule type" value="Genomic_DNA"/>
</dbReference>
<sequence>MKTYGVLLAGLLLASTAVANEAEENVSESLTLAAAKTSQAISFKTEESLNAENDVKVVDLDIVQTSDDLADKISAKLDEQFEEDMKRRLGL</sequence>
<feature type="chain" id="PRO_5045372164" evidence="1">
    <location>
        <begin position="20"/>
        <end position="91"/>
    </location>
</feature>
<name>A0ABU4S3K9_9GAMM</name>
<keyword evidence="3" id="KW-1185">Reference proteome</keyword>
<feature type="signal peptide" evidence="1">
    <location>
        <begin position="1"/>
        <end position="19"/>
    </location>
</feature>
<reference evidence="2 3" key="1">
    <citation type="submission" date="2023-11" db="EMBL/GenBank/DDBJ databases">
        <title>Gilvimarinus fulvus sp. nov., isolated from the surface of Kelp.</title>
        <authorList>
            <person name="Sun Y.Y."/>
            <person name="Gong Y."/>
            <person name="Du Z.J."/>
        </authorList>
    </citation>
    <scope>NUCLEOTIDE SEQUENCE [LARGE SCALE GENOMIC DNA]</scope>
    <source>
        <strain evidence="2 3">SDUM040013</strain>
    </source>
</reference>
<proteinExistence type="predicted"/>
<dbReference type="Proteomes" id="UP001273505">
    <property type="component" value="Unassembled WGS sequence"/>
</dbReference>
<evidence type="ECO:0000313" key="3">
    <source>
        <dbReference type="Proteomes" id="UP001273505"/>
    </source>
</evidence>
<organism evidence="2 3">
    <name type="scientific">Gilvimarinus gilvus</name>
    <dbReference type="NCBI Taxonomy" id="3058038"/>
    <lineage>
        <taxon>Bacteria</taxon>
        <taxon>Pseudomonadati</taxon>
        <taxon>Pseudomonadota</taxon>
        <taxon>Gammaproteobacteria</taxon>
        <taxon>Cellvibrionales</taxon>
        <taxon>Cellvibrionaceae</taxon>
        <taxon>Gilvimarinus</taxon>
    </lineage>
</organism>
<protein>
    <submittedName>
        <fullName evidence="2">Uncharacterized protein</fullName>
    </submittedName>
</protein>
<dbReference type="RefSeq" id="WP_302724243.1">
    <property type="nucleotide sequence ID" value="NZ_JAULRU010000783.1"/>
</dbReference>
<gene>
    <name evidence="2" type="ORF">SCD92_16565</name>
</gene>
<evidence type="ECO:0000313" key="2">
    <source>
        <dbReference type="EMBL" id="MDX6850991.1"/>
    </source>
</evidence>
<keyword evidence="1" id="KW-0732">Signal</keyword>
<evidence type="ECO:0000256" key="1">
    <source>
        <dbReference type="SAM" id="SignalP"/>
    </source>
</evidence>
<accession>A0ABU4S3K9</accession>